<dbReference type="InterPro" id="IPR036388">
    <property type="entry name" value="WH-like_DNA-bd_sf"/>
</dbReference>
<dbReference type="GO" id="GO:0003908">
    <property type="term" value="F:methylated-DNA-[protein]-cysteine S-methyltransferase activity"/>
    <property type="evidence" value="ECO:0007669"/>
    <property type="project" value="UniProtKB-EC"/>
</dbReference>
<keyword evidence="5" id="KW-0234">DNA repair</keyword>
<organism evidence="8 9">
    <name type="scientific">Chlamydia psittaci 99DC5</name>
    <dbReference type="NCBI Taxonomy" id="1112251"/>
    <lineage>
        <taxon>Bacteria</taxon>
        <taxon>Pseudomonadati</taxon>
        <taxon>Chlamydiota</taxon>
        <taxon>Chlamydiia</taxon>
        <taxon>Chlamydiales</taxon>
        <taxon>Chlamydiaceae</taxon>
        <taxon>Chlamydia/Chlamydophila group</taxon>
        <taxon>Chlamydia</taxon>
    </lineage>
</organism>
<dbReference type="Gene3D" id="1.10.10.10">
    <property type="entry name" value="Winged helix-like DNA-binding domain superfamily/Winged helix DNA-binding domain"/>
    <property type="match status" value="1"/>
</dbReference>
<evidence type="ECO:0000313" key="9">
    <source>
        <dbReference type="Proteomes" id="UP000014627"/>
    </source>
</evidence>
<dbReference type="NCBIfam" id="TIGR00589">
    <property type="entry name" value="ogt"/>
    <property type="match status" value="1"/>
</dbReference>
<feature type="domain" description="Methylated-DNA-[protein]-cysteine S-methyltransferase DNA binding" evidence="7">
    <location>
        <begin position="98"/>
        <end position="172"/>
    </location>
</feature>
<dbReference type="PROSITE" id="PS00374">
    <property type="entry name" value="MGMT"/>
    <property type="match status" value="1"/>
</dbReference>
<dbReference type="PANTHER" id="PTHR10815:SF13">
    <property type="entry name" value="METHYLATED-DNA--PROTEIN-CYSTEINE METHYLTRANSFERASE"/>
    <property type="match status" value="1"/>
</dbReference>
<evidence type="ECO:0000256" key="2">
    <source>
        <dbReference type="ARBA" id="ARBA00022603"/>
    </source>
</evidence>
<gene>
    <name evidence="8" type="ORF">CP99DC5_0579</name>
</gene>
<name>A0ABN0MPI1_CHLPS</name>
<proteinExistence type="predicted"/>
<dbReference type="InterPro" id="IPR036217">
    <property type="entry name" value="MethylDNA_cys_MeTrfase_DNAb"/>
</dbReference>
<keyword evidence="3 8" id="KW-0808">Transferase</keyword>
<evidence type="ECO:0000259" key="7">
    <source>
        <dbReference type="Pfam" id="PF01035"/>
    </source>
</evidence>
<evidence type="ECO:0000256" key="5">
    <source>
        <dbReference type="ARBA" id="ARBA00023204"/>
    </source>
</evidence>
<dbReference type="EC" id="2.1.1.63" evidence="8"/>
<comment type="caution">
    <text evidence="8">The sequence shown here is derived from an EMBL/GenBank/DDBJ whole genome shotgun (WGS) entry which is preliminary data.</text>
</comment>
<dbReference type="GeneID" id="12242427"/>
<dbReference type="InterPro" id="IPR001497">
    <property type="entry name" value="MethylDNA_cys_MeTrfase_AS"/>
</dbReference>
<sequence length="175" mass="19363">MSENLYLVSDDSKFSLSQACSQGLQIAKYPPLQVIVHFQNNAVVKTQLSVSPVFSCLFLGPGSHKAMEEIVLLCAKYSQKINIPRSSYINTSILKKQQEVILNCIATIPFGQTRTYGDIAKATDTHPRTVGAACKQNPFLLFFPCHRVIGSHGERHYCAGEQIQDILLNFEGSIS</sequence>
<dbReference type="CDD" id="cd06445">
    <property type="entry name" value="ATase"/>
    <property type="match status" value="1"/>
</dbReference>
<evidence type="ECO:0000256" key="1">
    <source>
        <dbReference type="ARBA" id="ARBA00001286"/>
    </source>
</evidence>
<keyword evidence="4" id="KW-0227">DNA damage</keyword>
<dbReference type="PANTHER" id="PTHR10815">
    <property type="entry name" value="METHYLATED-DNA--PROTEIN-CYSTEINE METHYLTRANSFERASE"/>
    <property type="match status" value="1"/>
</dbReference>
<evidence type="ECO:0000256" key="3">
    <source>
        <dbReference type="ARBA" id="ARBA00022679"/>
    </source>
</evidence>
<keyword evidence="9" id="KW-1185">Reference proteome</keyword>
<protein>
    <submittedName>
        <fullName evidence="8">Methylated-DNA-[]-cysteine S-methyltransferase family protein</fullName>
        <ecNumber evidence="8">2.1.1.63</ecNumber>
    </submittedName>
</protein>
<dbReference type="GO" id="GO:0032259">
    <property type="term" value="P:methylation"/>
    <property type="evidence" value="ECO:0007669"/>
    <property type="project" value="UniProtKB-KW"/>
</dbReference>
<evidence type="ECO:0000313" key="8">
    <source>
        <dbReference type="EMBL" id="EPJ28082.1"/>
    </source>
</evidence>
<keyword evidence="2 8" id="KW-0489">Methyltransferase</keyword>
<dbReference type="SUPFAM" id="SSF46767">
    <property type="entry name" value="Methylated DNA-protein cysteine methyltransferase, C-terminal domain"/>
    <property type="match status" value="1"/>
</dbReference>
<reference evidence="8 9" key="1">
    <citation type="submission" date="2013-04" db="EMBL/GenBank/DDBJ databases">
        <title>Genome sequence of Chlamydia psittaci 99DC5.</title>
        <authorList>
            <person name="Huot-Creasy H."/>
            <person name="McCracken C.L."/>
            <person name="Humphries M."/>
            <person name="Sachse K."/>
            <person name="Laroucau K."/>
            <person name="Bavoil P."/>
            <person name="Myers G.S."/>
        </authorList>
    </citation>
    <scope>NUCLEOTIDE SEQUENCE [LARGE SCALE GENOMIC DNA]</scope>
    <source>
        <strain evidence="8 9">99DC5</strain>
    </source>
</reference>
<dbReference type="Pfam" id="PF01035">
    <property type="entry name" value="DNA_binding_1"/>
    <property type="match status" value="1"/>
</dbReference>
<evidence type="ECO:0000256" key="4">
    <source>
        <dbReference type="ARBA" id="ARBA00022763"/>
    </source>
</evidence>
<comment type="catalytic activity">
    <reaction evidence="6">
        <text>a 6-O-methyl-2'-deoxyguanosine in DNA + L-cysteinyl-[protein] = S-methyl-L-cysteinyl-[protein] + a 2'-deoxyguanosine in DNA</text>
        <dbReference type="Rhea" id="RHEA:24000"/>
        <dbReference type="Rhea" id="RHEA-COMP:10131"/>
        <dbReference type="Rhea" id="RHEA-COMP:10132"/>
        <dbReference type="Rhea" id="RHEA-COMP:11367"/>
        <dbReference type="Rhea" id="RHEA-COMP:11368"/>
        <dbReference type="ChEBI" id="CHEBI:29950"/>
        <dbReference type="ChEBI" id="CHEBI:82612"/>
        <dbReference type="ChEBI" id="CHEBI:85445"/>
        <dbReference type="ChEBI" id="CHEBI:85448"/>
        <dbReference type="EC" id="2.1.1.63"/>
    </reaction>
</comment>
<accession>A0ABN0MPI1</accession>
<evidence type="ECO:0000256" key="6">
    <source>
        <dbReference type="ARBA" id="ARBA00049348"/>
    </source>
</evidence>
<dbReference type="Proteomes" id="UP000014627">
    <property type="component" value="Unassembled WGS sequence"/>
</dbReference>
<comment type="catalytic activity">
    <reaction evidence="1">
        <text>a 4-O-methyl-thymidine in DNA + L-cysteinyl-[protein] = a thymidine in DNA + S-methyl-L-cysteinyl-[protein]</text>
        <dbReference type="Rhea" id="RHEA:53428"/>
        <dbReference type="Rhea" id="RHEA-COMP:10131"/>
        <dbReference type="Rhea" id="RHEA-COMP:10132"/>
        <dbReference type="Rhea" id="RHEA-COMP:13555"/>
        <dbReference type="Rhea" id="RHEA-COMP:13556"/>
        <dbReference type="ChEBI" id="CHEBI:29950"/>
        <dbReference type="ChEBI" id="CHEBI:82612"/>
        <dbReference type="ChEBI" id="CHEBI:137386"/>
        <dbReference type="ChEBI" id="CHEBI:137387"/>
        <dbReference type="EC" id="2.1.1.63"/>
    </reaction>
</comment>
<dbReference type="EMBL" id="ATLC01000045">
    <property type="protein sequence ID" value="EPJ28082.1"/>
    <property type="molecule type" value="Genomic_DNA"/>
</dbReference>
<dbReference type="InterPro" id="IPR014048">
    <property type="entry name" value="MethylDNA_cys_MeTrfase_DNA-bd"/>
</dbReference>
<dbReference type="RefSeq" id="WP_006342823.1">
    <property type="nucleotide sequence ID" value="NZ_KE356190.1"/>
</dbReference>